<evidence type="ECO:0000313" key="7">
    <source>
        <dbReference type="EMBL" id="PVH29835.1"/>
    </source>
</evidence>
<dbReference type="SUPFAM" id="SSF55781">
    <property type="entry name" value="GAF domain-like"/>
    <property type="match status" value="1"/>
</dbReference>
<evidence type="ECO:0000256" key="2">
    <source>
        <dbReference type="ARBA" id="ARBA00023125"/>
    </source>
</evidence>
<dbReference type="InterPro" id="IPR029016">
    <property type="entry name" value="GAF-like_dom_sf"/>
</dbReference>
<dbReference type="Pfam" id="PF01614">
    <property type="entry name" value="IclR_C"/>
    <property type="match status" value="1"/>
</dbReference>
<feature type="region of interest" description="Disordered" evidence="4">
    <location>
        <begin position="1"/>
        <end position="22"/>
    </location>
</feature>
<accession>A0A2T8HWN0</accession>
<dbReference type="GO" id="GO:0045892">
    <property type="term" value="P:negative regulation of DNA-templated transcription"/>
    <property type="evidence" value="ECO:0007669"/>
    <property type="project" value="TreeGrafter"/>
</dbReference>
<sequence length="282" mass="31010">MQNPPPRAGPVMTPSESDANLGMELPENVAVETEKTRNKPRVQSVSRAASILFCVAESPSGLKAAEIRERTGLPTQATYHLLQSLEVIGLLRRSAEHNYVLGLRVGDLIDGFREHFSCPEELRSLVRRIARRSGETSYASGWFDGDLVSLHLALGSHPVRAAVASRHLGGHVHARASGKLLLALSDEASRAAFFSSCDFEPLTEHTLTSEAALRREFEEILRDGYAVDREEYAIGLTCLAVPVSLGGDTYAICVSVHTQRMAERFDEVKEIIADEISKLREF</sequence>
<dbReference type="InterPro" id="IPR036388">
    <property type="entry name" value="WH-like_DNA-bd_sf"/>
</dbReference>
<dbReference type="InterPro" id="IPR036390">
    <property type="entry name" value="WH_DNA-bd_sf"/>
</dbReference>
<keyword evidence="1" id="KW-0805">Transcription regulation</keyword>
<feature type="domain" description="IclR-ED" evidence="6">
    <location>
        <begin position="104"/>
        <end position="282"/>
    </location>
</feature>
<dbReference type="EMBL" id="QDKM01000002">
    <property type="protein sequence ID" value="PVH29835.1"/>
    <property type="molecule type" value="Genomic_DNA"/>
</dbReference>
<feature type="domain" description="HTH iclR-type" evidence="5">
    <location>
        <begin position="42"/>
        <end position="103"/>
    </location>
</feature>
<dbReference type="OrthoDB" id="6057486at2"/>
<keyword evidence="2" id="KW-0238">DNA-binding</keyword>
<evidence type="ECO:0000256" key="4">
    <source>
        <dbReference type="SAM" id="MobiDB-lite"/>
    </source>
</evidence>
<evidence type="ECO:0000256" key="3">
    <source>
        <dbReference type="ARBA" id="ARBA00023163"/>
    </source>
</evidence>
<keyword evidence="8" id="KW-1185">Reference proteome</keyword>
<evidence type="ECO:0000313" key="8">
    <source>
        <dbReference type="Proteomes" id="UP000245911"/>
    </source>
</evidence>
<dbReference type="InterPro" id="IPR050707">
    <property type="entry name" value="HTH_MetabolicPath_Reg"/>
</dbReference>
<keyword evidence="3" id="KW-0804">Transcription</keyword>
<dbReference type="SMART" id="SM00346">
    <property type="entry name" value="HTH_ICLR"/>
    <property type="match status" value="1"/>
</dbReference>
<dbReference type="PROSITE" id="PS51078">
    <property type="entry name" value="ICLR_ED"/>
    <property type="match status" value="1"/>
</dbReference>
<organism evidence="7 8">
    <name type="scientific">Pararhodobacter oceanensis</name>
    <dbReference type="NCBI Taxonomy" id="2172121"/>
    <lineage>
        <taxon>Bacteria</taxon>
        <taxon>Pseudomonadati</taxon>
        <taxon>Pseudomonadota</taxon>
        <taxon>Alphaproteobacteria</taxon>
        <taxon>Rhodobacterales</taxon>
        <taxon>Paracoccaceae</taxon>
        <taxon>Pararhodobacter</taxon>
    </lineage>
</organism>
<dbReference type="GO" id="GO:0003700">
    <property type="term" value="F:DNA-binding transcription factor activity"/>
    <property type="evidence" value="ECO:0007669"/>
    <property type="project" value="TreeGrafter"/>
</dbReference>
<dbReference type="PANTHER" id="PTHR30136:SF35">
    <property type="entry name" value="HTH-TYPE TRANSCRIPTIONAL REGULATOR RV1719"/>
    <property type="match status" value="1"/>
</dbReference>
<dbReference type="InterPro" id="IPR014757">
    <property type="entry name" value="Tscrpt_reg_IclR_C"/>
</dbReference>
<protein>
    <submittedName>
        <fullName evidence="7">IclR family transcriptional regulator</fullName>
    </submittedName>
</protein>
<comment type="caution">
    <text evidence="7">The sequence shown here is derived from an EMBL/GenBank/DDBJ whole genome shotgun (WGS) entry which is preliminary data.</text>
</comment>
<dbReference type="Gene3D" id="3.30.450.40">
    <property type="match status" value="1"/>
</dbReference>
<evidence type="ECO:0000256" key="1">
    <source>
        <dbReference type="ARBA" id="ARBA00023015"/>
    </source>
</evidence>
<dbReference type="AlphaFoldDB" id="A0A2T8HWN0"/>
<dbReference type="Pfam" id="PF09339">
    <property type="entry name" value="HTH_IclR"/>
    <property type="match status" value="1"/>
</dbReference>
<name>A0A2T8HWN0_9RHOB</name>
<evidence type="ECO:0000259" key="6">
    <source>
        <dbReference type="PROSITE" id="PS51078"/>
    </source>
</evidence>
<dbReference type="PROSITE" id="PS51077">
    <property type="entry name" value="HTH_ICLR"/>
    <property type="match status" value="1"/>
</dbReference>
<gene>
    <name evidence="7" type="ORF">DDE20_06970</name>
</gene>
<dbReference type="GO" id="GO:0003677">
    <property type="term" value="F:DNA binding"/>
    <property type="evidence" value="ECO:0007669"/>
    <property type="project" value="UniProtKB-KW"/>
</dbReference>
<evidence type="ECO:0000259" key="5">
    <source>
        <dbReference type="PROSITE" id="PS51077"/>
    </source>
</evidence>
<dbReference type="PANTHER" id="PTHR30136">
    <property type="entry name" value="HELIX-TURN-HELIX TRANSCRIPTIONAL REGULATOR, ICLR FAMILY"/>
    <property type="match status" value="1"/>
</dbReference>
<dbReference type="Proteomes" id="UP000245911">
    <property type="component" value="Unassembled WGS sequence"/>
</dbReference>
<proteinExistence type="predicted"/>
<dbReference type="Gene3D" id="1.10.10.10">
    <property type="entry name" value="Winged helix-like DNA-binding domain superfamily/Winged helix DNA-binding domain"/>
    <property type="match status" value="1"/>
</dbReference>
<dbReference type="SUPFAM" id="SSF46785">
    <property type="entry name" value="Winged helix' DNA-binding domain"/>
    <property type="match status" value="1"/>
</dbReference>
<reference evidence="7 8" key="1">
    <citation type="submission" date="2018-04" db="EMBL/GenBank/DDBJ databases">
        <title>Pararhodobacter oceanense sp. nov., isolated from marine intertidal sediment.</title>
        <authorList>
            <person name="Wang X.-L."/>
            <person name="Du Z.-J."/>
        </authorList>
    </citation>
    <scope>NUCLEOTIDE SEQUENCE [LARGE SCALE GENOMIC DNA]</scope>
    <source>
        <strain evidence="7 8">AM505</strain>
    </source>
</reference>
<dbReference type="InterPro" id="IPR005471">
    <property type="entry name" value="Tscrpt_reg_IclR_N"/>
</dbReference>